<dbReference type="PANTHER" id="PTHR44013:SF1">
    <property type="entry name" value="ZINC-TYPE ALCOHOL DEHYDROGENASE-LIKE PROTEIN C16A3.02C"/>
    <property type="match status" value="1"/>
</dbReference>
<proteinExistence type="predicted"/>
<feature type="domain" description="Enoyl reductase (ER)" evidence="1">
    <location>
        <begin position="16"/>
        <end position="324"/>
    </location>
</feature>
<organism evidence="2 3">
    <name type="scientific">Mycoemilia scoparia</name>
    <dbReference type="NCBI Taxonomy" id="417184"/>
    <lineage>
        <taxon>Eukaryota</taxon>
        <taxon>Fungi</taxon>
        <taxon>Fungi incertae sedis</taxon>
        <taxon>Zoopagomycota</taxon>
        <taxon>Kickxellomycotina</taxon>
        <taxon>Kickxellomycetes</taxon>
        <taxon>Kickxellales</taxon>
        <taxon>Kickxellaceae</taxon>
        <taxon>Mycoemilia</taxon>
    </lineage>
</organism>
<dbReference type="AlphaFoldDB" id="A0A9W8A6A8"/>
<dbReference type="SMART" id="SM00829">
    <property type="entry name" value="PKS_ER"/>
    <property type="match status" value="1"/>
</dbReference>
<protein>
    <recommendedName>
        <fullName evidence="1">Enoyl reductase (ER) domain-containing protein</fullName>
    </recommendedName>
</protein>
<dbReference type="SUPFAM" id="SSF50129">
    <property type="entry name" value="GroES-like"/>
    <property type="match status" value="1"/>
</dbReference>
<dbReference type="InterPro" id="IPR011032">
    <property type="entry name" value="GroES-like_sf"/>
</dbReference>
<reference evidence="2" key="1">
    <citation type="submission" date="2022-07" db="EMBL/GenBank/DDBJ databases">
        <title>Phylogenomic reconstructions and comparative analyses of Kickxellomycotina fungi.</title>
        <authorList>
            <person name="Reynolds N.K."/>
            <person name="Stajich J.E."/>
            <person name="Barry K."/>
            <person name="Grigoriev I.V."/>
            <person name="Crous P."/>
            <person name="Smith M.E."/>
        </authorList>
    </citation>
    <scope>NUCLEOTIDE SEQUENCE</scope>
    <source>
        <strain evidence="2">NBRC 100468</strain>
    </source>
</reference>
<evidence type="ECO:0000259" key="1">
    <source>
        <dbReference type="SMART" id="SM00829"/>
    </source>
</evidence>
<dbReference type="Gene3D" id="3.90.180.10">
    <property type="entry name" value="Medium-chain alcohol dehydrogenases, catalytic domain"/>
    <property type="match status" value="1"/>
</dbReference>
<dbReference type="Gene3D" id="3.40.50.720">
    <property type="entry name" value="NAD(P)-binding Rossmann-like Domain"/>
    <property type="match status" value="1"/>
</dbReference>
<name>A0A9W8A6A8_9FUNG</name>
<gene>
    <name evidence="2" type="ORF">H4219_002179</name>
</gene>
<dbReference type="SUPFAM" id="SSF51735">
    <property type="entry name" value="NAD(P)-binding Rossmann-fold domains"/>
    <property type="match status" value="1"/>
</dbReference>
<dbReference type="InterPro" id="IPR052733">
    <property type="entry name" value="Chloroplast_QOR"/>
</dbReference>
<dbReference type="InterPro" id="IPR013154">
    <property type="entry name" value="ADH-like_N"/>
</dbReference>
<dbReference type="OrthoDB" id="201656at2759"/>
<dbReference type="Pfam" id="PF08240">
    <property type="entry name" value="ADH_N"/>
    <property type="match status" value="1"/>
</dbReference>
<comment type="caution">
    <text evidence="2">The sequence shown here is derived from an EMBL/GenBank/DDBJ whole genome shotgun (WGS) entry which is preliminary data.</text>
</comment>
<dbReference type="InterPro" id="IPR036291">
    <property type="entry name" value="NAD(P)-bd_dom_sf"/>
</dbReference>
<dbReference type="Pfam" id="PF13602">
    <property type="entry name" value="ADH_zinc_N_2"/>
    <property type="match status" value="1"/>
</dbReference>
<sequence>MSTLTYKAAYYNDYITDVNDIKVGEVTVASALGAKQIRIEVHSASVNPIDWKLAKGGLKAFFSSTFPSRLGYDVSGVVVAVGPEATKFKVGDEVFGSLDAKAFPGAIAEYAETDESGIWHKPASLSFEQAASLGVAAKTAFEALLKTKAGPGKSVFVSAGAGGVGTFAIQFAKHYFKVDKVATTVSTQKVDLVKSLGATDPVDYKKDDFTKVLKQEYDIVIDNTADINAVDILKPNNNPHSQIISTVSLAIFKEQDSRLKDLEIDYEFFFLDAAIKGFAEAVNELLDAGKLQITIDSIYEFTEQGVRDAITRSIDGHATGKIIIKVKN</sequence>
<dbReference type="EMBL" id="JANBPU010000032">
    <property type="protein sequence ID" value="KAJ1919130.1"/>
    <property type="molecule type" value="Genomic_DNA"/>
</dbReference>
<dbReference type="Proteomes" id="UP001150538">
    <property type="component" value="Unassembled WGS sequence"/>
</dbReference>
<evidence type="ECO:0000313" key="3">
    <source>
        <dbReference type="Proteomes" id="UP001150538"/>
    </source>
</evidence>
<keyword evidence="3" id="KW-1185">Reference proteome</keyword>
<dbReference type="CDD" id="cd05289">
    <property type="entry name" value="MDR_like_2"/>
    <property type="match status" value="1"/>
</dbReference>
<dbReference type="PANTHER" id="PTHR44013">
    <property type="entry name" value="ZINC-TYPE ALCOHOL DEHYDROGENASE-LIKE PROTEIN C16A3.02C"/>
    <property type="match status" value="1"/>
</dbReference>
<evidence type="ECO:0000313" key="2">
    <source>
        <dbReference type="EMBL" id="KAJ1919130.1"/>
    </source>
</evidence>
<dbReference type="InterPro" id="IPR020843">
    <property type="entry name" value="ER"/>
</dbReference>
<dbReference type="GO" id="GO:0016491">
    <property type="term" value="F:oxidoreductase activity"/>
    <property type="evidence" value="ECO:0007669"/>
    <property type="project" value="InterPro"/>
</dbReference>
<accession>A0A9W8A6A8</accession>